<comment type="caution">
    <text evidence="1">The sequence shown here is derived from an EMBL/GenBank/DDBJ whole genome shotgun (WGS) entry which is preliminary data.</text>
</comment>
<evidence type="ECO:0000313" key="1">
    <source>
        <dbReference type="EMBL" id="NYS47946.1"/>
    </source>
</evidence>
<accession>A0ABX2SZY6</accession>
<feature type="non-terminal residue" evidence="1">
    <location>
        <position position="46"/>
    </location>
</feature>
<keyword evidence="2" id="KW-1185">Reference proteome</keyword>
<name>A0ABX2SZY6_9BACL</name>
<gene>
    <name evidence="1" type="ORF">HZY85_07155</name>
</gene>
<dbReference type="EMBL" id="JACBYF010000019">
    <property type="protein sequence ID" value="NYS47946.1"/>
    <property type="molecule type" value="Genomic_DNA"/>
</dbReference>
<reference evidence="1 2" key="1">
    <citation type="submission" date="2020-07" db="EMBL/GenBank/DDBJ databases">
        <title>MOT database genomes.</title>
        <authorList>
            <person name="Joseph S."/>
            <person name="Aduse-Opoku J."/>
            <person name="Hashim A."/>
            <person name="Wade W."/>
            <person name="Curtis M."/>
        </authorList>
    </citation>
    <scope>NUCLEOTIDE SEQUENCE [LARGE SCALE GENOMIC DNA]</scope>
    <source>
        <strain evidence="1 2">CIP 106318</strain>
    </source>
</reference>
<evidence type="ECO:0000313" key="2">
    <source>
        <dbReference type="Proteomes" id="UP000531840"/>
    </source>
</evidence>
<organism evidence="1 2">
    <name type="scientific">Gemelliphila palaticanis</name>
    <dbReference type="NCBI Taxonomy" id="81950"/>
    <lineage>
        <taxon>Bacteria</taxon>
        <taxon>Bacillati</taxon>
        <taxon>Bacillota</taxon>
        <taxon>Bacilli</taxon>
        <taxon>Bacillales</taxon>
        <taxon>Gemellaceae</taxon>
        <taxon>Gemelliphila</taxon>
    </lineage>
</organism>
<dbReference type="Proteomes" id="UP000531840">
    <property type="component" value="Unassembled WGS sequence"/>
</dbReference>
<proteinExistence type="predicted"/>
<sequence>MNNCNTEIEIIKGEDITKSLLQIKDNNIQVENGHRIVKINNQKHFI</sequence>
<protein>
    <submittedName>
        <fullName evidence="1">Uncharacterized protein</fullName>
    </submittedName>
</protein>